<sequence>MRVDWADNRCAAQTGVGTAKFIWQVAQPVKGSTELYVRSPPGPQTLFAAGGQQGSAVTGAWVQAGQEFTLRTHDGRELAIVRMRYTPCQ</sequence>
<reference evidence="1 2" key="1">
    <citation type="submission" date="2017-02" db="EMBL/GenBank/DDBJ databases">
        <title>Whole genome sequencing of Metallibacterium scheffleri DSM 24874 (T).</title>
        <authorList>
            <person name="Kumar S."/>
            <person name="Patil P."/>
            <person name="Patil P.B."/>
        </authorList>
    </citation>
    <scope>NUCLEOTIDE SEQUENCE [LARGE SCALE GENOMIC DNA]</scope>
    <source>
        <strain evidence="1 2">DSM 24874</strain>
    </source>
</reference>
<accession>A0A4S3KJD6</accession>
<comment type="caution">
    <text evidence="1">The sequence shown here is derived from an EMBL/GenBank/DDBJ whole genome shotgun (WGS) entry which is preliminary data.</text>
</comment>
<name>A0A4S3KJD6_9GAMM</name>
<dbReference type="STRING" id="993689.GCA_002077135_01482"/>
<evidence type="ECO:0000313" key="2">
    <source>
        <dbReference type="Proteomes" id="UP000307749"/>
    </source>
</evidence>
<evidence type="ECO:0000313" key="1">
    <source>
        <dbReference type="EMBL" id="THD08468.1"/>
    </source>
</evidence>
<proteinExistence type="predicted"/>
<keyword evidence="2" id="KW-1185">Reference proteome</keyword>
<gene>
    <name evidence="1" type="ORF">B1806_13045</name>
</gene>
<dbReference type="EMBL" id="MWQO01000049">
    <property type="protein sequence ID" value="THD08468.1"/>
    <property type="molecule type" value="Genomic_DNA"/>
</dbReference>
<dbReference type="Proteomes" id="UP000307749">
    <property type="component" value="Unassembled WGS sequence"/>
</dbReference>
<organism evidence="1 2">
    <name type="scientific">Metallibacterium scheffleri</name>
    <dbReference type="NCBI Taxonomy" id="993689"/>
    <lineage>
        <taxon>Bacteria</taxon>
        <taxon>Pseudomonadati</taxon>
        <taxon>Pseudomonadota</taxon>
        <taxon>Gammaproteobacteria</taxon>
        <taxon>Lysobacterales</taxon>
        <taxon>Rhodanobacteraceae</taxon>
        <taxon>Metallibacterium</taxon>
    </lineage>
</organism>
<dbReference type="AlphaFoldDB" id="A0A4S3KJD6"/>
<protein>
    <submittedName>
        <fullName evidence="1">Uncharacterized protein</fullName>
    </submittedName>
</protein>